<feature type="compositionally biased region" description="Polar residues" evidence="1">
    <location>
        <begin position="398"/>
        <end position="413"/>
    </location>
</feature>
<accession>A0A8K0UZI2</accession>
<feature type="region of interest" description="Disordered" evidence="1">
    <location>
        <begin position="129"/>
        <end position="153"/>
    </location>
</feature>
<proteinExistence type="predicted"/>
<feature type="compositionally biased region" description="Basic and acidic residues" evidence="1">
    <location>
        <begin position="54"/>
        <end position="68"/>
    </location>
</feature>
<feature type="compositionally biased region" description="Basic and acidic residues" evidence="1">
    <location>
        <begin position="248"/>
        <end position="264"/>
    </location>
</feature>
<feature type="region of interest" description="Disordered" evidence="1">
    <location>
        <begin position="378"/>
        <end position="413"/>
    </location>
</feature>
<dbReference type="SMART" id="SM00257">
    <property type="entry name" value="LysM"/>
    <property type="match status" value="1"/>
</dbReference>
<dbReference type="InterPro" id="IPR045030">
    <property type="entry name" value="LYSM1-4"/>
</dbReference>
<feature type="region of interest" description="Disordered" evidence="1">
    <location>
        <begin position="441"/>
        <end position="515"/>
    </location>
</feature>
<dbReference type="InterPro" id="IPR036779">
    <property type="entry name" value="LysM_dom_sf"/>
</dbReference>
<dbReference type="Proteomes" id="UP000813824">
    <property type="component" value="Unassembled WGS sequence"/>
</dbReference>
<dbReference type="PANTHER" id="PTHR20932:SF8">
    <property type="entry name" value="LD22649P"/>
    <property type="match status" value="1"/>
</dbReference>
<sequence>MPSGNGDTRSQWTEDDDISSLHYNPFAGHSEATFTSAIRPSETRAVTRPAIRRRVSDTTGKRARNDHDPWEEDEDRGGSHSRSRTEFAIGSSRTNYHPLARHLRGSQSNGSIASSNDTRPRLKRLVKEAGGDLSSATEDSHSDTEQAAASVSPTQRVVIVHEVRTCATAYNVGFTGIKLQVSPSDSLAGVALKYGVSLAELRKANQMWTSDTIHLRKELYIPLDKTQKSKQLSLALVDSRVGSSLPTPEREPMSDSSDSPRDDTADLGQHKLTIKRIPASQLSYFPPPSRTSALDGPSIQTMPRSHSDHPPRPALSPDLFSSNFTSPHPQHLANHTGVPIQISSAIQPLRSQFTSLFNALPIAPSTRDTLMARLSFESGASTPTQASEEQELEMGDVSGTSLQSTHSHDSAASQRLVFPEPPLHDAGESAAIGVLDKGLELRPIARPTTPTSRRRRVSSSHTHTTTPLNRGTVTAPYASPERNIETPDVVRTAQLQPSVGMQLPLKARRSKDGDP</sequence>
<feature type="compositionally biased region" description="Polar residues" evidence="1">
    <location>
        <begin position="378"/>
        <end position="387"/>
    </location>
</feature>
<organism evidence="3 4">
    <name type="scientific">Cristinia sonorae</name>
    <dbReference type="NCBI Taxonomy" id="1940300"/>
    <lineage>
        <taxon>Eukaryota</taxon>
        <taxon>Fungi</taxon>
        <taxon>Dikarya</taxon>
        <taxon>Basidiomycota</taxon>
        <taxon>Agaricomycotina</taxon>
        <taxon>Agaricomycetes</taxon>
        <taxon>Agaricomycetidae</taxon>
        <taxon>Agaricales</taxon>
        <taxon>Pleurotineae</taxon>
        <taxon>Stephanosporaceae</taxon>
        <taxon>Cristinia</taxon>
    </lineage>
</organism>
<reference evidence="3" key="1">
    <citation type="journal article" date="2021" name="New Phytol.">
        <title>Evolutionary innovations through gain and loss of genes in the ectomycorrhizal Boletales.</title>
        <authorList>
            <person name="Wu G."/>
            <person name="Miyauchi S."/>
            <person name="Morin E."/>
            <person name="Kuo A."/>
            <person name="Drula E."/>
            <person name="Varga T."/>
            <person name="Kohler A."/>
            <person name="Feng B."/>
            <person name="Cao Y."/>
            <person name="Lipzen A."/>
            <person name="Daum C."/>
            <person name="Hundley H."/>
            <person name="Pangilinan J."/>
            <person name="Johnson J."/>
            <person name="Barry K."/>
            <person name="LaButti K."/>
            <person name="Ng V."/>
            <person name="Ahrendt S."/>
            <person name="Min B."/>
            <person name="Choi I.G."/>
            <person name="Park H."/>
            <person name="Plett J.M."/>
            <person name="Magnuson J."/>
            <person name="Spatafora J.W."/>
            <person name="Nagy L.G."/>
            <person name="Henrissat B."/>
            <person name="Grigoriev I.V."/>
            <person name="Yang Z.L."/>
            <person name="Xu J."/>
            <person name="Martin F.M."/>
        </authorList>
    </citation>
    <scope>NUCLEOTIDE SEQUENCE</scope>
    <source>
        <strain evidence="3">KKN 215</strain>
    </source>
</reference>
<feature type="compositionally biased region" description="Polar residues" evidence="1">
    <location>
        <begin position="1"/>
        <end position="11"/>
    </location>
</feature>
<dbReference type="CDD" id="cd00118">
    <property type="entry name" value="LysM"/>
    <property type="match status" value="1"/>
</dbReference>
<comment type="caution">
    <text evidence="3">The sequence shown here is derived from an EMBL/GenBank/DDBJ whole genome shotgun (WGS) entry which is preliminary data.</text>
</comment>
<evidence type="ECO:0000256" key="1">
    <source>
        <dbReference type="SAM" id="MobiDB-lite"/>
    </source>
</evidence>
<dbReference type="OrthoDB" id="2107166at2759"/>
<feature type="region of interest" description="Disordered" evidence="1">
    <location>
        <begin position="1"/>
        <end position="96"/>
    </location>
</feature>
<dbReference type="SUPFAM" id="SSF54106">
    <property type="entry name" value="LysM domain"/>
    <property type="match status" value="1"/>
</dbReference>
<name>A0A8K0UZI2_9AGAR</name>
<feature type="domain" description="LysM" evidence="2">
    <location>
        <begin position="177"/>
        <end position="221"/>
    </location>
</feature>
<dbReference type="AlphaFoldDB" id="A0A8K0UZI2"/>
<dbReference type="PANTHER" id="PTHR20932">
    <property type="entry name" value="LYSM AND PUTATIVE PEPTIDOGLYCAN-BINDING DOMAIN-CONTAINING PROTEIN"/>
    <property type="match status" value="1"/>
</dbReference>
<dbReference type="PROSITE" id="PS51782">
    <property type="entry name" value="LYSM"/>
    <property type="match status" value="1"/>
</dbReference>
<dbReference type="Gene3D" id="3.10.350.10">
    <property type="entry name" value="LysM domain"/>
    <property type="match status" value="1"/>
</dbReference>
<evidence type="ECO:0000313" key="4">
    <source>
        <dbReference type="Proteomes" id="UP000813824"/>
    </source>
</evidence>
<keyword evidence="4" id="KW-1185">Reference proteome</keyword>
<evidence type="ECO:0000313" key="3">
    <source>
        <dbReference type="EMBL" id="KAH8107775.1"/>
    </source>
</evidence>
<dbReference type="InterPro" id="IPR018392">
    <property type="entry name" value="LysM"/>
</dbReference>
<feature type="compositionally biased region" description="Polar residues" evidence="1">
    <location>
        <begin position="319"/>
        <end position="328"/>
    </location>
</feature>
<feature type="region of interest" description="Disordered" evidence="1">
    <location>
        <begin position="278"/>
        <end position="334"/>
    </location>
</feature>
<dbReference type="EMBL" id="JAEVFJ010000001">
    <property type="protein sequence ID" value="KAH8107775.1"/>
    <property type="molecule type" value="Genomic_DNA"/>
</dbReference>
<feature type="region of interest" description="Disordered" evidence="1">
    <location>
        <begin position="240"/>
        <end position="266"/>
    </location>
</feature>
<dbReference type="Pfam" id="PF01476">
    <property type="entry name" value="LysM"/>
    <property type="match status" value="1"/>
</dbReference>
<protein>
    <recommendedName>
        <fullName evidence="2">LysM domain-containing protein</fullName>
    </recommendedName>
</protein>
<evidence type="ECO:0000259" key="2">
    <source>
        <dbReference type="PROSITE" id="PS51782"/>
    </source>
</evidence>
<gene>
    <name evidence="3" type="ORF">BXZ70DRAFT_1060467</name>
</gene>